<dbReference type="EMBL" id="SJPJ01000001">
    <property type="protein sequence ID" value="TWT80167.1"/>
    <property type="molecule type" value="Genomic_DNA"/>
</dbReference>
<dbReference type="InterPro" id="IPR014917">
    <property type="entry name" value="DUF1800"/>
</dbReference>
<proteinExistence type="predicted"/>
<dbReference type="Proteomes" id="UP000315010">
    <property type="component" value="Unassembled WGS sequence"/>
</dbReference>
<dbReference type="RefSeq" id="WP_146395243.1">
    <property type="nucleotide sequence ID" value="NZ_SJPJ01000001.1"/>
</dbReference>
<evidence type="ECO:0000313" key="2">
    <source>
        <dbReference type="Proteomes" id="UP000315010"/>
    </source>
</evidence>
<dbReference type="AlphaFoldDB" id="A0A5C5Z011"/>
<dbReference type="OrthoDB" id="9772295at2"/>
<evidence type="ECO:0000313" key="1">
    <source>
        <dbReference type="EMBL" id="TWT80167.1"/>
    </source>
</evidence>
<sequence>MKRDIANDVDPDWAWSSYQPSESRPWTLAMAGHLYRRAAFGATYSELQQAVSGGPQKTVDRLLRGGEELDAFHHVMDQDELASAKSGNMGSLRAWWLRRMLKTPYPLLEKMTLFWHSHFGISGSRVGDSQLMLQHIRVLREHALGKYSSMLDAVSQDPAVYLGLGAQSSRKAQPNEEFARQLMHRLSLGPGNFGEEDVSEASRAFTGWVVLRGQLRFFDREHDTGVKKILGRSGNWKAEDVLRIVLEQPVAPRMLVRKLYRWFVSEVEDPSDRLLDPLAEMLAKDYDTGRVVETMLRSNHFFSAAAYRRRIKSPVEFALEIVRGMEGTLSTVILSEELAQLGQNLYNPPTVDGWYGGRHWINSATMTGRCNLAHSLFARNGRYGGKLDPTAIASRYGYDDPTASPGFLVALFLQDDLPKSVREELRRTIPSSIDTDGSALRQFASNAAALTEFQLS</sequence>
<evidence type="ECO:0008006" key="3">
    <source>
        <dbReference type="Google" id="ProtNLM"/>
    </source>
</evidence>
<gene>
    <name evidence="1" type="ORF">CA13_15800</name>
</gene>
<dbReference type="Pfam" id="PF08811">
    <property type="entry name" value="DUF1800"/>
    <property type="match status" value="1"/>
</dbReference>
<protein>
    <recommendedName>
        <fullName evidence="3">DUF1800 domain-containing protein</fullName>
    </recommendedName>
</protein>
<accession>A0A5C5Z011</accession>
<name>A0A5C5Z011_9BACT</name>
<keyword evidence="2" id="KW-1185">Reference proteome</keyword>
<comment type="caution">
    <text evidence="1">The sequence shown here is derived from an EMBL/GenBank/DDBJ whole genome shotgun (WGS) entry which is preliminary data.</text>
</comment>
<reference evidence="1 2" key="1">
    <citation type="submission" date="2019-02" db="EMBL/GenBank/DDBJ databases">
        <title>Deep-cultivation of Planctomycetes and their phenomic and genomic characterization uncovers novel biology.</title>
        <authorList>
            <person name="Wiegand S."/>
            <person name="Jogler M."/>
            <person name="Boedeker C."/>
            <person name="Pinto D."/>
            <person name="Vollmers J."/>
            <person name="Rivas-Marin E."/>
            <person name="Kohn T."/>
            <person name="Peeters S.H."/>
            <person name="Heuer A."/>
            <person name="Rast P."/>
            <person name="Oberbeckmann S."/>
            <person name="Bunk B."/>
            <person name="Jeske O."/>
            <person name="Meyerdierks A."/>
            <person name="Storesund J.E."/>
            <person name="Kallscheuer N."/>
            <person name="Luecker S."/>
            <person name="Lage O.M."/>
            <person name="Pohl T."/>
            <person name="Merkel B.J."/>
            <person name="Hornburger P."/>
            <person name="Mueller R.-W."/>
            <person name="Bruemmer F."/>
            <person name="Labrenz M."/>
            <person name="Spormann A.M."/>
            <person name="Op Den Camp H."/>
            <person name="Overmann J."/>
            <person name="Amann R."/>
            <person name="Jetten M.S.M."/>
            <person name="Mascher T."/>
            <person name="Medema M.H."/>
            <person name="Devos D.P."/>
            <person name="Kaster A.-K."/>
            <person name="Ovreas L."/>
            <person name="Rohde M."/>
            <person name="Galperin M.Y."/>
            <person name="Jogler C."/>
        </authorList>
    </citation>
    <scope>NUCLEOTIDE SEQUENCE [LARGE SCALE GENOMIC DNA]</scope>
    <source>
        <strain evidence="1 2">CA13</strain>
    </source>
</reference>
<organism evidence="1 2">
    <name type="scientific">Novipirellula herctigrandis</name>
    <dbReference type="NCBI Taxonomy" id="2527986"/>
    <lineage>
        <taxon>Bacteria</taxon>
        <taxon>Pseudomonadati</taxon>
        <taxon>Planctomycetota</taxon>
        <taxon>Planctomycetia</taxon>
        <taxon>Pirellulales</taxon>
        <taxon>Pirellulaceae</taxon>
        <taxon>Novipirellula</taxon>
    </lineage>
</organism>